<evidence type="ECO:0000313" key="2">
    <source>
        <dbReference type="Proteomes" id="UP000285232"/>
    </source>
</evidence>
<dbReference type="Proteomes" id="UP000285232">
    <property type="component" value="Unassembled WGS sequence"/>
</dbReference>
<name>A0A419RRJ2_9SPHN</name>
<dbReference type="EMBL" id="RAHX01000001">
    <property type="protein sequence ID" value="RJY08422.1"/>
    <property type="molecule type" value="Genomic_DNA"/>
</dbReference>
<dbReference type="RefSeq" id="WP_120047308.1">
    <property type="nucleotide sequence ID" value="NZ_RAHX01000001.1"/>
</dbReference>
<dbReference type="AlphaFoldDB" id="A0A419RRJ2"/>
<comment type="caution">
    <text evidence="1">The sequence shown here is derived from an EMBL/GenBank/DDBJ whole genome shotgun (WGS) entry which is preliminary data.</text>
</comment>
<evidence type="ECO:0000313" key="1">
    <source>
        <dbReference type="EMBL" id="RJY08422.1"/>
    </source>
</evidence>
<sequence>MTDLKAQLEADRAMRDLAKGLVENDVRNLRGDVEEESVGSRLMSRMREGADGLAEEANEFVSDNSGAVGSVFALAIAGVTAWIFRDRIEAALDRVLHGEEPQGLAEQVRAKARSIKDTLHSGDTL</sequence>
<protein>
    <submittedName>
        <fullName evidence="1">Uncharacterized protein</fullName>
    </submittedName>
</protein>
<proteinExistence type="predicted"/>
<organism evidence="1 2">
    <name type="scientific">Aurantiacibacter aquimixticola</name>
    <dbReference type="NCBI Taxonomy" id="1958945"/>
    <lineage>
        <taxon>Bacteria</taxon>
        <taxon>Pseudomonadati</taxon>
        <taxon>Pseudomonadota</taxon>
        <taxon>Alphaproteobacteria</taxon>
        <taxon>Sphingomonadales</taxon>
        <taxon>Erythrobacteraceae</taxon>
        <taxon>Aurantiacibacter</taxon>
    </lineage>
</organism>
<gene>
    <name evidence="1" type="ORF">D6201_02760</name>
</gene>
<reference evidence="1 2" key="1">
    <citation type="journal article" date="2017" name="Int. J. Syst. Evol. Microbiol.">
        <title>Erythrobacter aquimixticola sp. nov., isolated from the junction between the ocean and a freshwater spring.</title>
        <authorList>
            <person name="Park S."/>
            <person name="Jung Y.T."/>
            <person name="Choi S.J."/>
            <person name="Yoon J.H."/>
        </authorList>
    </citation>
    <scope>NUCLEOTIDE SEQUENCE [LARGE SCALE GENOMIC DNA]</scope>
    <source>
        <strain evidence="1 2">JSSK-14</strain>
    </source>
</reference>
<accession>A0A419RRJ2</accession>
<keyword evidence="2" id="KW-1185">Reference proteome</keyword>
<dbReference type="OrthoDB" id="7433140at2"/>